<dbReference type="AlphaFoldDB" id="A0A330M6I7"/>
<dbReference type="InterPro" id="IPR038770">
    <property type="entry name" value="Na+/solute_symporter_sf"/>
</dbReference>
<accession>A0A330M6I7</accession>
<proteinExistence type="predicted"/>
<gene>
    <name evidence="2" type="ORF">SHEWBE_3785</name>
</gene>
<dbReference type="Gene3D" id="1.20.1530.20">
    <property type="match status" value="1"/>
</dbReference>
<dbReference type="RefSeq" id="WP_112353525.1">
    <property type="nucleotide sequence ID" value="NZ_LS483452.1"/>
</dbReference>
<keyword evidence="1" id="KW-1133">Transmembrane helix</keyword>
<keyword evidence="1" id="KW-0812">Transmembrane</keyword>
<dbReference type="EMBL" id="LS483452">
    <property type="protein sequence ID" value="SQH77748.1"/>
    <property type="molecule type" value="Genomic_DNA"/>
</dbReference>
<name>A0A330M6I7_9GAMM</name>
<dbReference type="Proteomes" id="UP000250123">
    <property type="component" value="Chromosome SHEWBE"/>
</dbReference>
<evidence type="ECO:0000313" key="2">
    <source>
        <dbReference type="EMBL" id="SQH77748.1"/>
    </source>
</evidence>
<dbReference type="KEGG" id="sbk:SHEWBE_3785"/>
<protein>
    <submittedName>
        <fullName evidence="2">Uncharacterized protein</fullName>
    </submittedName>
</protein>
<organism evidence="2 3">
    <name type="scientific">Shewanella benthica</name>
    <dbReference type="NCBI Taxonomy" id="43661"/>
    <lineage>
        <taxon>Bacteria</taxon>
        <taxon>Pseudomonadati</taxon>
        <taxon>Pseudomonadota</taxon>
        <taxon>Gammaproteobacteria</taxon>
        <taxon>Alteromonadales</taxon>
        <taxon>Shewanellaceae</taxon>
        <taxon>Shewanella</taxon>
    </lineage>
</organism>
<keyword evidence="1" id="KW-0472">Membrane</keyword>
<evidence type="ECO:0000256" key="1">
    <source>
        <dbReference type="SAM" id="Phobius"/>
    </source>
</evidence>
<feature type="transmembrane region" description="Helical" evidence="1">
    <location>
        <begin position="23"/>
        <end position="45"/>
    </location>
</feature>
<evidence type="ECO:0000313" key="3">
    <source>
        <dbReference type="Proteomes" id="UP000250123"/>
    </source>
</evidence>
<reference evidence="3" key="1">
    <citation type="submission" date="2018-06" db="EMBL/GenBank/DDBJ databases">
        <authorList>
            <person name="Cea G.-C."/>
            <person name="William W."/>
        </authorList>
    </citation>
    <scope>NUCLEOTIDE SEQUENCE [LARGE SCALE GENOMIC DNA]</scope>
    <source>
        <strain evidence="3">DB21MT-2</strain>
    </source>
</reference>
<sequence length="54" mass="5996">MFIVGASLKATDFQRLQRQPKSILLLSLGPLLLLPALAWILIILFQPEPLVKNG</sequence>